<keyword evidence="3" id="KW-1185">Reference proteome</keyword>
<name>A0AAV8XTY8_9CUCU</name>
<accession>A0AAV8XTY8</accession>
<proteinExistence type="predicted"/>
<dbReference type="EMBL" id="JAPWTK010000339">
    <property type="protein sequence ID" value="KAJ8942183.1"/>
    <property type="molecule type" value="Genomic_DNA"/>
</dbReference>
<sequence length="72" mass="8485">MLSVQMEQRVKIKFLVKLEKTFSEAYVLLKEVYAHKFLNGLNDFKRGVKRPTMIRASDGPQRQKTDENIEKN</sequence>
<reference evidence="2" key="1">
    <citation type="journal article" date="2023" name="Insect Mol. Biol.">
        <title>Genome sequencing provides insights into the evolution of gene families encoding plant cell wall-degrading enzymes in longhorned beetles.</title>
        <authorList>
            <person name="Shin N.R."/>
            <person name="Okamura Y."/>
            <person name="Kirsch R."/>
            <person name="Pauchet Y."/>
        </authorList>
    </citation>
    <scope>NUCLEOTIDE SEQUENCE</scope>
    <source>
        <strain evidence="2">AMC_N1</strain>
    </source>
</reference>
<gene>
    <name evidence="2" type="ORF">NQ318_002857</name>
</gene>
<evidence type="ECO:0000313" key="3">
    <source>
        <dbReference type="Proteomes" id="UP001162162"/>
    </source>
</evidence>
<evidence type="ECO:0000313" key="2">
    <source>
        <dbReference type="EMBL" id="KAJ8942183.1"/>
    </source>
</evidence>
<feature type="region of interest" description="Disordered" evidence="1">
    <location>
        <begin position="51"/>
        <end position="72"/>
    </location>
</feature>
<organism evidence="2 3">
    <name type="scientific">Aromia moschata</name>
    <dbReference type="NCBI Taxonomy" id="1265417"/>
    <lineage>
        <taxon>Eukaryota</taxon>
        <taxon>Metazoa</taxon>
        <taxon>Ecdysozoa</taxon>
        <taxon>Arthropoda</taxon>
        <taxon>Hexapoda</taxon>
        <taxon>Insecta</taxon>
        <taxon>Pterygota</taxon>
        <taxon>Neoptera</taxon>
        <taxon>Endopterygota</taxon>
        <taxon>Coleoptera</taxon>
        <taxon>Polyphaga</taxon>
        <taxon>Cucujiformia</taxon>
        <taxon>Chrysomeloidea</taxon>
        <taxon>Cerambycidae</taxon>
        <taxon>Cerambycinae</taxon>
        <taxon>Callichromatini</taxon>
        <taxon>Aromia</taxon>
    </lineage>
</organism>
<evidence type="ECO:0000256" key="1">
    <source>
        <dbReference type="SAM" id="MobiDB-lite"/>
    </source>
</evidence>
<dbReference type="AlphaFoldDB" id="A0AAV8XTY8"/>
<protein>
    <submittedName>
        <fullName evidence="2">Uncharacterized protein</fullName>
    </submittedName>
</protein>
<dbReference type="Proteomes" id="UP001162162">
    <property type="component" value="Unassembled WGS sequence"/>
</dbReference>
<comment type="caution">
    <text evidence="2">The sequence shown here is derived from an EMBL/GenBank/DDBJ whole genome shotgun (WGS) entry which is preliminary data.</text>
</comment>
<feature type="compositionally biased region" description="Basic and acidic residues" evidence="1">
    <location>
        <begin position="61"/>
        <end position="72"/>
    </location>
</feature>